<sequence length="358" mass="39626">MPDGFLLSRVLLKFNNDSEDLREEISAIARTPDGSLWVGSDEFTTIERLSPLGDCIYGDHKSFQLSDFVDLFDPDSEVDIEGLDYADGYLWIIGSHSLKRNKTKGKKIKKDIRRLSEVEKDPNRYLLARIPVINGEPVNSFARSDAPADQLSSAMLQKTEDSNALMNALATDEHLGPFLAMNLPSKDNGLDIEGLAVYGNQVFLGLRGPVLRGWAIILEVELEEAETGVLTLKDLGKGALYRKHFVDLNGLGVRELCLYKGDLIILAGPTMDLEGAMQVFRLQDVLDHSQNTLWDQDSGALRVIFNLPFTIGSDHAEGLALFSCLGHEDGLLVVYDSPDPARIPTEKSLFADVFRLSD</sequence>
<evidence type="ECO:0000313" key="2">
    <source>
        <dbReference type="EMBL" id="MFE4104861.1"/>
    </source>
</evidence>
<accession>A0ABW6I9N7</accession>
<reference evidence="2 3" key="1">
    <citation type="submission" date="2024-10" db="EMBL/GenBank/DDBJ databases">
        <authorList>
            <person name="Ratan Roy A."/>
            <person name="Morales Sandoval P.H."/>
            <person name="De Los Santos Villalobos S."/>
            <person name="Chakraborty S."/>
            <person name="Mukherjee J."/>
        </authorList>
    </citation>
    <scope>NUCLEOTIDE SEQUENCE [LARGE SCALE GENOMIC DNA]</scope>
    <source>
        <strain evidence="2 3">S1</strain>
    </source>
</reference>
<evidence type="ECO:0000313" key="3">
    <source>
        <dbReference type="Proteomes" id="UP001600165"/>
    </source>
</evidence>
<name>A0ABW6I9N7_9CYAN</name>
<gene>
    <name evidence="2" type="ORF">ACFVKH_01140</name>
</gene>
<dbReference type="Pfam" id="PF12275">
    <property type="entry name" value="DUF3616"/>
    <property type="match status" value="1"/>
</dbReference>
<keyword evidence="3" id="KW-1185">Reference proteome</keyword>
<protein>
    <submittedName>
        <fullName evidence="2">DUF3616 domain-containing protein</fullName>
    </submittedName>
</protein>
<comment type="caution">
    <text evidence="2">The sequence shown here is derived from an EMBL/GenBank/DDBJ whole genome shotgun (WGS) entry which is preliminary data.</text>
</comment>
<proteinExistence type="predicted"/>
<dbReference type="EMBL" id="JBHZOL010000004">
    <property type="protein sequence ID" value="MFE4104861.1"/>
    <property type="molecule type" value="Genomic_DNA"/>
</dbReference>
<organism evidence="2 3">
    <name type="scientific">Almyronema epifaneia S1</name>
    <dbReference type="NCBI Taxonomy" id="2991925"/>
    <lineage>
        <taxon>Bacteria</taxon>
        <taxon>Bacillati</taxon>
        <taxon>Cyanobacteriota</taxon>
        <taxon>Cyanophyceae</taxon>
        <taxon>Nodosilineales</taxon>
        <taxon>Nodosilineaceae</taxon>
        <taxon>Almyronema</taxon>
        <taxon>Almyronema epifaneia</taxon>
    </lineage>
</organism>
<feature type="domain" description="DUF3616" evidence="1">
    <location>
        <begin position="24"/>
        <end position="352"/>
    </location>
</feature>
<dbReference type="Proteomes" id="UP001600165">
    <property type="component" value="Unassembled WGS sequence"/>
</dbReference>
<dbReference type="InterPro" id="IPR022060">
    <property type="entry name" value="DUF3616"/>
</dbReference>
<dbReference type="RefSeq" id="WP_377960538.1">
    <property type="nucleotide sequence ID" value="NZ_JBHZOL010000004.1"/>
</dbReference>
<evidence type="ECO:0000259" key="1">
    <source>
        <dbReference type="Pfam" id="PF12275"/>
    </source>
</evidence>